<evidence type="ECO:0000313" key="2">
    <source>
        <dbReference type="EMBL" id="QBM89484.1"/>
    </source>
</evidence>
<keyword evidence="3" id="KW-1185">Reference proteome</keyword>
<dbReference type="AlphaFoldDB" id="A0A4P6XUA5"/>
<dbReference type="Proteomes" id="UP000292447">
    <property type="component" value="Chromosome IV"/>
</dbReference>
<name>A0A4P6XUA5_9ASCO</name>
<accession>A0A4P6XUA5</accession>
<evidence type="ECO:0000256" key="1">
    <source>
        <dbReference type="SAM" id="MobiDB-lite"/>
    </source>
</evidence>
<organism evidence="2 3">
    <name type="scientific">Metschnikowia aff. pulcherrima</name>
    <dbReference type="NCBI Taxonomy" id="2163413"/>
    <lineage>
        <taxon>Eukaryota</taxon>
        <taxon>Fungi</taxon>
        <taxon>Dikarya</taxon>
        <taxon>Ascomycota</taxon>
        <taxon>Saccharomycotina</taxon>
        <taxon>Pichiomycetes</taxon>
        <taxon>Metschnikowiaceae</taxon>
        <taxon>Metschnikowia</taxon>
    </lineage>
</organism>
<evidence type="ECO:0000313" key="3">
    <source>
        <dbReference type="Proteomes" id="UP000292447"/>
    </source>
</evidence>
<dbReference type="EMBL" id="CP034459">
    <property type="protein sequence ID" value="QBM89484.1"/>
    <property type="molecule type" value="Genomic_DNA"/>
</dbReference>
<sequence length="56" mass="6320">MSFRNQWTSSHRAGSGPNISSLARRSMPLRLASTLSGWTQRGMVLRMHCCSRTLIK</sequence>
<reference evidence="3" key="1">
    <citation type="submission" date="2019-03" db="EMBL/GenBank/DDBJ databases">
        <title>Snf2 controls pulcherriminic acid biosynthesis and connects pigmentation and antifungal activity of the yeast Metschnikowia pulcherrima.</title>
        <authorList>
            <person name="Gore-Lloyd D."/>
            <person name="Sumann I."/>
            <person name="Brachmann A.O."/>
            <person name="Schneeberger K."/>
            <person name="Ortiz-Merino R.A."/>
            <person name="Moreno-Beltran M."/>
            <person name="Schlaefli M."/>
            <person name="Kirner P."/>
            <person name="Santos Kron A."/>
            <person name="Wolfe K.H."/>
            <person name="Piel J."/>
            <person name="Ahrens C.H."/>
            <person name="Henk D."/>
            <person name="Freimoser F.M."/>
        </authorList>
    </citation>
    <scope>NUCLEOTIDE SEQUENCE [LARGE SCALE GENOMIC DNA]</scope>
    <source>
        <strain evidence="3">APC 1.2</strain>
    </source>
</reference>
<proteinExistence type="predicted"/>
<gene>
    <name evidence="2" type="ORF">METSCH_D05570</name>
</gene>
<protein>
    <submittedName>
        <fullName evidence="2">Uncharacterized protein</fullName>
    </submittedName>
</protein>
<feature type="region of interest" description="Disordered" evidence="1">
    <location>
        <begin position="1"/>
        <end position="21"/>
    </location>
</feature>